<evidence type="ECO:0000256" key="2">
    <source>
        <dbReference type="ARBA" id="ARBA00012837"/>
    </source>
</evidence>
<evidence type="ECO:0000256" key="10">
    <source>
        <dbReference type="RuleBase" id="RU363038"/>
    </source>
</evidence>
<evidence type="ECO:0000313" key="13">
    <source>
        <dbReference type="EMBL" id="EFA78048.1"/>
    </source>
</evidence>
<evidence type="ECO:0000259" key="11">
    <source>
        <dbReference type="SMART" id="SM00836"/>
    </source>
</evidence>
<protein>
    <recommendedName>
        <fullName evidence="2">arginine--tRNA ligase</fullName>
        <ecNumber evidence="2">6.1.1.19</ecNumber>
    </recommendedName>
    <alternativeName>
        <fullName evidence="8">Arginyl-tRNA synthetase</fullName>
    </alternativeName>
</protein>
<organism evidence="13 14">
    <name type="scientific">Heterostelium pallidum (strain ATCC 26659 / Pp 5 / PN500)</name>
    <name type="common">Cellular slime mold</name>
    <name type="synonym">Polysphondylium pallidum</name>
    <dbReference type="NCBI Taxonomy" id="670386"/>
    <lineage>
        <taxon>Eukaryota</taxon>
        <taxon>Amoebozoa</taxon>
        <taxon>Evosea</taxon>
        <taxon>Eumycetozoa</taxon>
        <taxon>Dictyostelia</taxon>
        <taxon>Acytosteliales</taxon>
        <taxon>Acytosteliaceae</taxon>
        <taxon>Heterostelium</taxon>
    </lineage>
</organism>
<dbReference type="PANTHER" id="PTHR11956:SF11">
    <property type="entry name" value="ARGININE--TRNA LIGASE, MITOCHONDRIAL-RELATED"/>
    <property type="match status" value="1"/>
</dbReference>
<dbReference type="SUPFAM" id="SSF52374">
    <property type="entry name" value="Nucleotidylyl transferase"/>
    <property type="match status" value="1"/>
</dbReference>
<comment type="caution">
    <text evidence="13">The sequence shown here is derived from an EMBL/GenBank/DDBJ whole genome shotgun (WGS) entry which is preliminary data.</text>
</comment>
<dbReference type="FunFam" id="1.10.730.10:FF:000006">
    <property type="entry name" value="Arginyl-tRNA synthetase 2, mitochondrial"/>
    <property type="match status" value="1"/>
</dbReference>
<dbReference type="GO" id="GO:0005739">
    <property type="term" value="C:mitochondrion"/>
    <property type="evidence" value="ECO:0007669"/>
    <property type="project" value="TreeGrafter"/>
</dbReference>
<dbReference type="PRINTS" id="PR01038">
    <property type="entry name" value="TRNASYNTHARG"/>
</dbReference>
<dbReference type="SUPFAM" id="SSF47323">
    <property type="entry name" value="Anticodon-binding domain of a subclass of class I aminoacyl-tRNA synthetases"/>
    <property type="match status" value="1"/>
</dbReference>
<dbReference type="GO" id="GO:0005524">
    <property type="term" value="F:ATP binding"/>
    <property type="evidence" value="ECO:0007669"/>
    <property type="project" value="UniProtKB-KW"/>
</dbReference>
<reference evidence="13 14" key="1">
    <citation type="journal article" date="2011" name="Genome Res.">
        <title>Phylogeny-wide analysis of social amoeba genomes highlights ancient origins for complex intercellular communication.</title>
        <authorList>
            <person name="Heidel A.J."/>
            <person name="Lawal H.M."/>
            <person name="Felder M."/>
            <person name="Schilde C."/>
            <person name="Helps N.R."/>
            <person name="Tunggal B."/>
            <person name="Rivero F."/>
            <person name="John U."/>
            <person name="Schleicher M."/>
            <person name="Eichinger L."/>
            <person name="Platzer M."/>
            <person name="Noegel A.A."/>
            <person name="Schaap P."/>
            <person name="Gloeckner G."/>
        </authorList>
    </citation>
    <scope>NUCLEOTIDE SEQUENCE [LARGE SCALE GENOMIC DNA]</scope>
    <source>
        <strain evidence="14">ATCC 26659 / Pp 5 / PN500</strain>
    </source>
</reference>
<evidence type="ECO:0000256" key="3">
    <source>
        <dbReference type="ARBA" id="ARBA00022598"/>
    </source>
</evidence>
<dbReference type="SMART" id="SM00836">
    <property type="entry name" value="DALR_1"/>
    <property type="match status" value="1"/>
</dbReference>
<dbReference type="SUPFAM" id="SSF55190">
    <property type="entry name" value="Arginyl-tRNA synthetase (ArgRS), N-terminal 'additional' domain"/>
    <property type="match status" value="1"/>
</dbReference>
<dbReference type="InterPro" id="IPR001278">
    <property type="entry name" value="Arg-tRNA-ligase"/>
</dbReference>
<dbReference type="HAMAP" id="MF_00123">
    <property type="entry name" value="Arg_tRNA_synth"/>
    <property type="match status" value="1"/>
</dbReference>
<dbReference type="FunFam" id="3.40.50.620:FF:000058">
    <property type="entry name" value="Mitochondrial arginyl-tRNA synthetase"/>
    <property type="match status" value="1"/>
</dbReference>
<dbReference type="Pfam" id="PF05746">
    <property type="entry name" value="DALR_1"/>
    <property type="match status" value="1"/>
</dbReference>
<dbReference type="OMA" id="YEFKWER"/>
<evidence type="ECO:0000259" key="12">
    <source>
        <dbReference type="SMART" id="SM01016"/>
    </source>
</evidence>
<keyword evidence="4 10" id="KW-0547">Nucleotide-binding</keyword>
<dbReference type="GO" id="GO:0032543">
    <property type="term" value="P:mitochondrial translation"/>
    <property type="evidence" value="ECO:0007669"/>
    <property type="project" value="TreeGrafter"/>
</dbReference>
<dbReference type="Gene3D" id="3.30.1360.70">
    <property type="entry name" value="Arginyl tRNA synthetase N-terminal domain"/>
    <property type="match status" value="1"/>
</dbReference>
<dbReference type="GeneID" id="31364172"/>
<dbReference type="NCBIfam" id="TIGR00456">
    <property type="entry name" value="argS"/>
    <property type="match status" value="1"/>
</dbReference>
<evidence type="ECO:0000256" key="6">
    <source>
        <dbReference type="ARBA" id="ARBA00022917"/>
    </source>
</evidence>
<evidence type="ECO:0000256" key="8">
    <source>
        <dbReference type="ARBA" id="ARBA00033033"/>
    </source>
</evidence>
<dbReference type="CDD" id="cd00671">
    <property type="entry name" value="ArgRS_core"/>
    <property type="match status" value="1"/>
</dbReference>
<keyword evidence="5 10" id="KW-0067">ATP-binding</keyword>
<dbReference type="InterPro" id="IPR008909">
    <property type="entry name" value="DALR_anticod-bd"/>
</dbReference>
<dbReference type="AlphaFoldDB" id="D3BJG8"/>
<dbReference type="InterPro" id="IPR036695">
    <property type="entry name" value="Arg-tRNA-synth_N_sf"/>
</dbReference>
<dbReference type="Gene3D" id="3.40.50.620">
    <property type="entry name" value="HUPs"/>
    <property type="match status" value="1"/>
</dbReference>
<proteinExistence type="inferred from homology"/>
<dbReference type="SMART" id="SM01016">
    <property type="entry name" value="Arg_tRNA_synt_N"/>
    <property type="match status" value="1"/>
</dbReference>
<sequence length="567" mass="64297">MLFEKEIASQFSKLTDIPEEQLLQCIETPKNKDMADLALPVPKLNRFKKLPGNPAQLATEYAAKFVLNDLIKEVTVAGTYINFKINRTILTESILKEVLAAGDKYGCTKQGEGKTIVIEFSSPNIAKPFHAGHLRSTIIGNFLVNVYRSLGYTVQSINYLGDWGKQYGLLAIGYDRFGSEQALLEDPIKHLFDVYVKINNTAETEPEIHDQARAYFKDMEDGNENALKLWSKFRDLSIEKYKEIYGRLNVQFDEYSGESKMCDGMVSAYEKLDKLGLVEDSKGAKIIDLSTAKPDLGKVLVKKTDGSSLYITRDIAAASIRKEQYNFEKMIYVVASQQELHFRQLFKILERMQYPWSKELTHIGYGLVKGMSTRKGTVVFLEEILNESKSIMLETMKKNEQKFAEIENPDEVADIVAVSAVIIQDFSAKRNKDYDFNWERMLSFEGDTGPYLQYAHARLCSIERKTGVSLNPSANLSLLVEPIAYNLATIIQRYPEIVQIAFNNNEPNTIVTYLFELCHEISAAHSALKVKGSEQSLAEARYVLFYCAKLVLCNGLRLLGLRPLERM</sequence>
<dbReference type="EMBL" id="ADBJ01000038">
    <property type="protein sequence ID" value="EFA78048.1"/>
    <property type="molecule type" value="Genomic_DNA"/>
</dbReference>
<dbReference type="GO" id="GO:0004814">
    <property type="term" value="F:arginine-tRNA ligase activity"/>
    <property type="evidence" value="ECO:0007669"/>
    <property type="project" value="UniProtKB-EC"/>
</dbReference>
<keyword evidence="14" id="KW-1185">Reference proteome</keyword>
<dbReference type="EC" id="6.1.1.19" evidence="2"/>
<evidence type="ECO:0000256" key="9">
    <source>
        <dbReference type="ARBA" id="ARBA00049339"/>
    </source>
</evidence>
<dbReference type="STRING" id="670386.D3BJG8"/>
<feature type="domain" description="Arginyl tRNA synthetase N-terminal" evidence="12">
    <location>
        <begin position="1"/>
        <end position="85"/>
    </location>
</feature>
<evidence type="ECO:0000256" key="4">
    <source>
        <dbReference type="ARBA" id="ARBA00022741"/>
    </source>
</evidence>
<dbReference type="InterPro" id="IPR009080">
    <property type="entry name" value="tRNAsynth_Ia_anticodon-bd"/>
</dbReference>
<keyword evidence="7 10" id="KW-0030">Aminoacyl-tRNA synthetase</keyword>
<gene>
    <name evidence="13" type="primary">argS1</name>
    <name evidence="13" type="ORF">PPL_08694</name>
</gene>
<dbReference type="FunCoup" id="D3BJG8">
    <property type="interactions" value="352"/>
</dbReference>
<dbReference type="CDD" id="cd07956">
    <property type="entry name" value="Anticodon_Ia_Arg"/>
    <property type="match status" value="1"/>
</dbReference>
<dbReference type="InterPro" id="IPR005148">
    <property type="entry name" value="Arg-tRNA-synth_N"/>
</dbReference>
<dbReference type="InterPro" id="IPR035684">
    <property type="entry name" value="ArgRS_core"/>
</dbReference>
<accession>D3BJG8</accession>
<evidence type="ECO:0000313" key="14">
    <source>
        <dbReference type="Proteomes" id="UP000001396"/>
    </source>
</evidence>
<dbReference type="InParanoid" id="D3BJG8"/>
<dbReference type="PROSITE" id="PS00178">
    <property type="entry name" value="AA_TRNA_LIGASE_I"/>
    <property type="match status" value="1"/>
</dbReference>
<name>D3BJG8_HETP5</name>
<evidence type="ECO:0000256" key="1">
    <source>
        <dbReference type="ARBA" id="ARBA00005594"/>
    </source>
</evidence>
<feature type="domain" description="DALR anticodon binding" evidence="11">
    <location>
        <begin position="452"/>
        <end position="567"/>
    </location>
</feature>
<comment type="catalytic activity">
    <reaction evidence="9">
        <text>tRNA(Arg) + L-arginine + ATP = L-arginyl-tRNA(Arg) + AMP + diphosphate</text>
        <dbReference type="Rhea" id="RHEA:20301"/>
        <dbReference type="Rhea" id="RHEA-COMP:9658"/>
        <dbReference type="Rhea" id="RHEA-COMP:9673"/>
        <dbReference type="ChEBI" id="CHEBI:30616"/>
        <dbReference type="ChEBI" id="CHEBI:32682"/>
        <dbReference type="ChEBI" id="CHEBI:33019"/>
        <dbReference type="ChEBI" id="CHEBI:78442"/>
        <dbReference type="ChEBI" id="CHEBI:78513"/>
        <dbReference type="ChEBI" id="CHEBI:456215"/>
        <dbReference type="EC" id="6.1.1.19"/>
    </reaction>
</comment>
<evidence type="ECO:0000256" key="7">
    <source>
        <dbReference type="ARBA" id="ARBA00023146"/>
    </source>
</evidence>
<dbReference type="InterPro" id="IPR014729">
    <property type="entry name" value="Rossmann-like_a/b/a_fold"/>
</dbReference>
<evidence type="ECO:0000256" key="5">
    <source>
        <dbReference type="ARBA" id="ARBA00022840"/>
    </source>
</evidence>
<dbReference type="InterPro" id="IPR001412">
    <property type="entry name" value="aa-tRNA-synth_I_CS"/>
</dbReference>
<dbReference type="GO" id="GO:0006420">
    <property type="term" value="P:arginyl-tRNA aminoacylation"/>
    <property type="evidence" value="ECO:0007669"/>
    <property type="project" value="InterPro"/>
</dbReference>
<keyword evidence="3 10" id="KW-0436">Ligase</keyword>
<dbReference type="Pfam" id="PF03485">
    <property type="entry name" value="Arg_tRNA_synt_N"/>
    <property type="match status" value="1"/>
</dbReference>
<keyword evidence="6 10" id="KW-0648">Protein biosynthesis</keyword>
<dbReference type="Gene3D" id="1.10.730.10">
    <property type="entry name" value="Isoleucyl-tRNA Synthetase, Domain 1"/>
    <property type="match status" value="1"/>
</dbReference>
<dbReference type="Pfam" id="PF00750">
    <property type="entry name" value="tRNA-synt_1d"/>
    <property type="match status" value="1"/>
</dbReference>
<dbReference type="RefSeq" id="XP_020430175.1">
    <property type="nucleotide sequence ID" value="XM_020579500.1"/>
</dbReference>
<dbReference type="PANTHER" id="PTHR11956">
    <property type="entry name" value="ARGINYL-TRNA SYNTHETASE"/>
    <property type="match status" value="1"/>
</dbReference>
<comment type="similarity">
    <text evidence="1 10">Belongs to the class-I aminoacyl-tRNA synthetase family.</text>
</comment>
<dbReference type="Proteomes" id="UP000001396">
    <property type="component" value="Unassembled WGS sequence"/>
</dbReference>